<dbReference type="Pfam" id="PF03107">
    <property type="entry name" value="C1_2"/>
    <property type="match status" value="1"/>
</dbReference>
<dbReference type="OrthoDB" id="609232at2759"/>
<dbReference type="STRING" id="888268.A0A1E5UKF4"/>
<keyword evidence="4" id="KW-1185">Reference proteome</keyword>
<name>A0A1E5UKF4_9POAL</name>
<dbReference type="PANTHER" id="PTHR46477:SF21">
    <property type="entry name" value="CYSTEINE_HISTIDINE-RICH C1 DOMAIN FAMILY PROTEIN"/>
    <property type="match status" value="1"/>
</dbReference>
<dbReference type="PANTHER" id="PTHR46477">
    <property type="entry name" value="CYSTEINE/HISTIDINE-RICH C1 DOMAIN FAMILY PROTEIN"/>
    <property type="match status" value="1"/>
</dbReference>
<organism evidence="3 4">
    <name type="scientific">Dichanthelium oligosanthes</name>
    <dbReference type="NCBI Taxonomy" id="888268"/>
    <lineage>
        <taxon>Eukaryota</taxon>
        <taxon>Viridiplantae</taxon>
        <taxon>Streptophyta</taxon>
        <taxon>Embryophyta</taxon>
        <taxon>Tracheophyta</taxon>
        <taxon>Spermatophyta</taxon>
        <taxon>Magnoliopsida</taxon>
        <taxon>Liliopsida</taxon>
        <taxon>Poales</taxon>
        <taxon>Poaceae</taxon>
        <taxon>PACMAD clade</taxon>
        <taxon>Panicoideae</taxon>
        <taxon>Panicodae</taxon>
        <taxon>Paniceae</taxon>
        <taxon>Dichantheliinae</taxon>
        <taxon>Dichanthelium</taxon>
    </lineage>
</organism>
<evidence type="ECO:0000259" key="2">
    <source>
        <dbReference type="Pfam" id="PF03107"/>
    </source>
</evidence>
<accession>A0A1E5UKF4</accession>
<feature type="domain" description="DC1" evidence="2">
    <location>
        <begin position="16"/>
        <end position="63"/>
    </location>
</feature>
<reference evidence="3 4" key="1">
    <citation type="submission" date="2016-09" db="EMBL/GenBank/DDBJ databases">
        <title>The draft genome of Dichanthelium oligosanthes: A C3 panicoid grass species.</title>
        <authorList>
            <person name="Studer A.J."/>
            <person name="Schnable J.C."/>
            <person name="Brutnell T.P."/>
        </authorList>
    </citation>
    <scope>NUCLEOTIDE SEQUENCE [LARGE SCALE GENOMIC DNA]</scope>
    <source>
        <strain evidence="4">cv. Kellogg 1175</strain>
        <tissue evidence="3">Leaf</tissue>
    </source>
</reference>
<evidence type="ECO:0000256" key="1">
    <source>
        <dbReference type="ARBA" id="ARBA00022737"/>
    </source>
</evidence>
<dbReference type="InterPro" id="IPR004146">
    <property type="entry name" value="DC1"/>
</dbReference>
<dbReference type="InterPro" id="IPR046349">
    <property type="entry name" value="C1-like_sf"/>
</dbReference>
<protein>
    <recommendedName>
        <fullName evidence="2">DC1 domain-containing protein</fullName>
    </recommendedName>
</protein>
<comment type="caution">
    <text evidence="3">The sequence shown here is derived from an EMBL/GenBank/DDBJ whole genome shotgun (WGS) entry which is preliminary data.</text>
</comment>
<keyword evidence="1" id="KW-0677">Repeat</keyword>
<sequence>MKMFEEPPAEISHDAHPAHKLKLVTATGGPPFRCDGCKEPGSGKGRRYRCRDGCDFDLHTCCALTEPTLKHPLLGDLEFRFVPEAAPPPAAVDAAPVCNACGERACGFVYRCSKKDLNLHPCCAALKMEMFLHDEHHVQLCVEAKHRCVICGDKGHRFFSSRKLWAYQWCYDGKQGYLHVACMKKIAVQSWDWEQAYQDGSVLEASVPIMKGMLRAASSGLELSFRGLEVGASIAQAISQ</sequence>
<evidence type="ECO:0000313" key="3">
    <source>
        <dbReference type="EMBL" id="OEL13337.1"/>
    </source>
</evidence>
<proteinExistence type="predicted"/>
<evidence type="ECO:0000313" key="4">
    <source>
        <dbReference type="Proteomes" id="UP000095767"/>
    </source>
</evidence>
<dbReference type="Proteomes" id="UP000095767">
    <property type="component" value="Unassembled WGS sequence"/>
</dbReference>
<gene>
    <name evidence="3" type="ORF">BAE44_0025644</name>
</gene>
<dbReference type="AlphaFoldDB" id="A0A1E5UKF4"/>
<dbReference type="SUPFAM" id="SSF57889">
    <property type="entry name" value="Cysteine-rich domain"/>
    <property type="match status" value="2"/>
</dbReference>
<dbReference type="EMBL" id="LWDX02073729">
    <property type="protein sequence ID" value="OEL13337.1"/>
    <property type="molecule type" value="Genomic_DNA"/>
</dbReference>